<feature type="transmembrane region" description="Helical" evidence="5">
    <location>
        <begin position="109"/>
        <end position="127"/>
    </location>
</feature>
<dbReference type="KEGG" id="salk:FBQ74_09240"/>
<dbReference type="InterPro" id="IPR035952">
    <property type="entry name" value="Rhomboid-like_sf"/>
</dbReference>
<dbReference type="Pfam" id="PF01694">
    <property type="entry name" value="Rhomboid"/>
    <property type="match status" value="1"/>
</dbReference>
<dbReference type="Gene3D" id="1.20.1540.10">
    <property type="entry name" value="Rhomboid-like"/>
    <property type="match status" value="1"/>
</dbReference>
<dbReference type="NCBIfam" id="TIGR03902">
    <property type="entry name" value="rhom_GG_sort"/>
    <property type="match status" value="1"/>
</dbReference>
<keyword evidence="2 5" id="KW-0812">Transmembrane</keyword>
<feature type="transmembrane region" description="Helical" evidence="5">
    <location>
        <begin position="60"/>
        <end position="78"/>
    </location>
</feature>
<dbReference type="GO" id="GO:0004252">
    <property type="term" value="F:serine-type endopeptidase activity"/>
    <property type="evidence" value="ECO:0007669"/>
    <property type="project" value="InterPro"/>
</dbReference>
<accession>A0A5B7YEI2</accession>
<proteinExistence type="predicted"/>
<dbReference type="SUPFAM" id="SSF144091">
    <property type="entry name" value="Rhomboid-like"/>
    <property type="match status" value="1"/>
</dbReference>
<keyword evidence="8" id="KW-1185">Reference proteome</keyword>
<comment type="subcellular location">
    <subcellularLocation>
        <location evidence="1">Membrane</location>
        <topology evidence="1">Multi-pass membrane protein</topology>
    </subcellularLocation>
</comment>
<dbReference type="Proteomes" id="UP000304912">
    <property type="component" value="Chromosome"/>
</dbReference>
<reference evidence="7 8" key="1">
    <citation type="submission" date="2019-04" db="EMBL/GenBank/DDBJ databases">
        <title>Salinimonas iocasae sp. nov., a halophilic bacterium isolated from the outer tube casing of tubeworms in Okinawa Trough.</title>
        <authorList>
            <person name="Zhang H."/>
            <person name="Wang H."/>
            <person name="Li C."/>
        </authorList>
    </citation>
    <scope>NUCLEOTIDE SEQUENCE [LARGE SCALE GENOMIC DNA]</scope>
    <source>
        <strain evidence="7 8">KX18D6</strain>
    </source>
</reference>
<dbReference type="EC" id="3.4.21.-" evidence="7"/>
<evidence type="ECO:0000259" key="6">
    <source>
        <dbReference type="Pfam" id="PF01694"/>
    </source>
</evidence>
<feature type="transmembrane region" description="Helical" evidence="5">
    <location>
        <begin position="173"/>
        <end position="193"/>
    </location>
</feature>
<evidence type="ECO:0000256" key="1">
    <source>
        <dbReference type="ARBA" id="ARBA00004141"/>
    </source>
</evidence>
<dbReference type="RefSeq" id="WP_139756410.1">
    <property type="nucleotide sequence ID" value="NZ_CP039852.1"/>
</dbReference>
<name>A0A5B7YEI2_9ALTE</name>
<sequence length="201" mass="22187">MLSLPLSLKYSAGPLVVGITALVLFFLEPASNALLAYDRYALQGWETWRVITGNLVHTNGYHLLLNLAGLLLLWLLFAEHLTVFRFLKVFIWCCLGTSLGIYWYSPDLIWYAGLSGALHGVFAWGACRDITKNVVSGWLLLVGVLVKVIYEQIAGSATGMAELIDANVAVDAHLYGTLSGIVLFIVMYTLPLMKRRAQHTG</sequence>
<dbReference type="InterPro" id="IPR023826">
    <property type="entry name" value="Rhom-like_SP_proteobac"/>
</dbReference>
<dbReference type="GO" id="GO:0016020">
    <property type="term" value="C:membrane"/>
    <property type="evidence" value="ECO:0007669"/>
    <property type="project" value="UniProtKB-SubCell"/>
</dbReference>
<evidence type="ECO:0000313" key="8">
    <source>
        <dbReference type="Proteomes" id="UP000304912"/>
    </source>
</evidence>
<evidence type="ECO:0000256" key="3">
    <source>
        <dbReference type="ARBA" id="ARBA00022989"/>
    </source>
</evidence>
<feature type="domain" description="Peptidase S54 rhomboid" evidence="6">
    <location>
        <begin position="45"/>
        <end position="187"/>
    </location>
</feature>
<dbReference type="EMBL" id="CP039852">
    <property type="protein sequence ID" value="QCZ93666.1"/>
    <property type="molecule type" value="Genomic_DNA"/>
</dbReference>
<evidence type="ECO:0000256" key="4">
    <source>
        <dbReference type="ARBA" id="ARBA00023136"/>
    </source>
</evidence>
<evidence type="ECO:0000256" key="2">
    <source>
        <dbReference type="ARBA" id="ARBA00022692"/>
    </source>
</evidence>
<evidence type="ECO:0000256" key="5">
    <source>
        <dbReference type="SAM" id="Phobius"/>
    </source>
</evidence>
<keyword evidence="7" id="KW-0378">Hydrolase</keyword>
<feature type="transmembrane region" description="Helical" evidence="5">
    <location>
        <begin position="134"/>
        <end position="153"/>
    </location>
</feature>
<keyword evidence="3 5" id="KW-1133">Transmembrane helix</keyword>
<dbReference type="AlphaFoldDB" id="A0A5B7YEI2"/>
<evidence type="ECO:0000313" key="7">
    <source>
        <dbReference type="EMBL" id="QCZ93666.1"/>
    </source>
</evidence>
<keyword evidence="4 5" id="KW-0472">Membrane</keyword>
<dbReference type="OrthoDB" id="196054at2"/>
<organism evidence="7 8">
    <name type="scientific">Salinimonas iocasae</name>
    <dbReference type="NCBI Taxonomy" id="2572577"/>
    <lineage>
        <taxon>Bacteria</taxon>
        <taxon>Pseudomonadati</taxon>
        <taxon>Pseudomonadota</taxon>
        <taxon>Gammaproteobacteria</taxon>
        <taxon>Alteromonadales</taxon>
        <taxon>Alteromonadaceae</taxon>
        <taxon>Alteromonas/Salinimonas group</taxon>
        <taxon>Salinimonas</taxon>
    </lineage>
</organism>
<dbReference type="InterPro" id="IPR022764">
    <property type="entry name" value="Peptidase_S54_rhomboid_dom"/>
</dbReference>
<feature type="transmembrane region" description="Helical" evidence="5">
    <location>
        <begin position="85"/>
        <end position="103"/>
    </location>
</feature>
<gene>
    <name evidence="7" type="primary">rrtA</name>
    <name evidence="7" type="ORF">FBQ74_09240</name>
</gene>
<protein>
    <submittedName>
        <fullName evidence="7">Rhombosortase</fullName>
        <ecNumber evidence="7">3.4.21.-</ecNumber>
    </submittedName>
</protein>